<evidence type="ECO:0000256" key="6">
    <source>
        <dbReference type="ARBA" id="ARBA00023015"/>
    </source>
</evidence>
<keyword evidence="5" id="KW-0862">Zinc</keyword>
<evidence type="ECO:0000256" key="8">
    <source>
        <dbReference type="ARBA" id="ARBA00023242"/>
    </source>
</evidence>
<keyword evidence="8" id="KW-0539">Nucleus</keyword>
<feature type="domain" description="C2H2-type" evidence="10">
    <location>
        <begin position="219"/>
        <end position="246"/>
    </location>
</feature>
<keyword evidence="12" id="KW-1185">Reference proteome</keyword>
<dbReference type="EMBL" id="JALNTZ010000002">
    <property type="protein sequence ID" value="KAJ3661070.1"/>
    <property type="molecule type" value="Genomic_DNA"/>
</dbReference>
<comment type="subcellular location">
    <subcellularLocation>
        <location evidence="1">Nucleus</location>
    </subcellularLocation>
</comment>
<dbReference type="FunFam" id="3.30.160.60:FF:000446">
    <property type="entry name" value="Zinc finger protein"/>
    <property type="match status" value="2"/>
</dbReference>
<feature type="domain" description="C2H2-type" evidence="10">
    <location>
        <begin position="191"/>
        <end position="218"/>
    </location>
</feature>
<evidence type="ECO:0000256" key="3">
    <source>
        <dbReference type="ARBA" id="ARBA00022737"/>
    </source>
</evidence>
<dbReference type="SUPFAM" id="SSF57667">
    <property type="entry name" value="beta-beta-alpha zinc fingers"/>
    <property type="match status" value="5"/>
</dbReference>
<dbReference type="AlphaFoldDB" id="A0AA38MKR7"/>
<proteinExistence type="predicted"/>
<dbReference type="PROSITE" id="PS50157">
    <property type="entry name" value="ZINC_FINGER_C2H2_2"/>
    <property type="match status" value="7"/>
</dbReference>
<evidence type="ECO:0000256" key="2">
    <source>
        <dbReference type="ARBA" id="ARBA00022723"/>
    </source>
</evidence>
<feature type="domain" description="C2H2-type" evidence="10">
    <location>
        <begin position="163"/>
        <end position="191"/>
    </location>
</feature>
<dbReference type="PANTHER" id="PTHR24399">
    <property type="entry name" value="ZINC FINGER AND BTB DOMAIN-CONTAINING"/>
    <property type="match status" value="1"/>
</dbReference>
<sequence length="278" mass="32820">MVEFVDLGDTKPILLNKVKRHTCRTCRKKFDTYPLLRQHRYYVHLPKAKTHLCAVCGKLFARKNQLQVHLELHDEKMKHYCEVCDKHLQSTHLVRSHRVFHSVAGQKCPDCGITYNFTSAQSFYAHRRLHRTTKEFVCDECGKYFKNKETLRQHSKTHEETTFSCEHCDKVFKCKSGLAKHVAIVHNGKRHICEMCGKGLTSLQNLRDHMMVHTGDKPYSCSKCDKFFITKQQLKIHDRNHTNEKPYPCTYCRKAFTNLSSFHRHVKKVHEKKKPFVY</sequence>
<dbReference type="PANTHER" id="PTHR24399:SF54">
    <property type="entry name" value="GASTRULA ZINC FINGER PROTEIN XLCGF26.1-LIKE-RELATED"/>
    <property type="match status" value="1"/>
</dbReference>
<name>A0AA38MKR7_9CUCU</name>
<accession>A0AA38MKR7</accession>
<evidence type="ECO:0000313" key="12">
    <source>
        <dbReference type="Proteomes" id="UP001168821"/>
    </source>
</evidence>
<feature type="domain" description="C2H2-type" evidence="10">
    <location>
        <begin position="136"/>
        <end position="158"/>
    </location>
</feature>
<organism evidence="11 12">
    <name type="scientific">Zophobas morio</name>
    <dbReference type="NCBI Taxonomy" id="2755281"/>
    <lineage>
        <taxon>Eukaryota</taxon>
        <taxon>Metazoa</taxon>
        <taxon>Ecdysozoa</taxon>
        <taxon>Arthropoda</taxon>
        <taxon>Hexapoda</taxon>
        <taxon>Insecta</taxon>
        <taxon>Pterygota</taxon>
        <taxon>Neoptera</taxon>
        <taxon>Endopterygota</taxon>
        <taxon>Coleoptera</taxon>
        <taxon>Polyphaga</taxon>
        <taxon>Cucujiformia</taxon>
        <taxon>Tenebrionidae</taxon>
        <taxon>Zophobas</taxon>
    </lineage>
</organism>
<dbReference type="SMART" id="SM00355">
    <property type="entry name" value="ZnF_C2H2"/>
    <property type="match status" value="9"/>
</dbReference>
<evidence type="ECO:0000313" key="11">
    <source>
        <dbReference type="EMBL" id="KAJ3661070.1"/>
    </source>
</evidence>
<gene>
    <name evidence="11" type="ORF">Zmor_005490</name>
</gene>
<keyword evidence="3" id="KW-0677">Repeat</keyword>
<dbReference type="InterPro" id="IPR013087">
    <property type="entry name" value="Znf_C2H2_type"/>
</dbReference>
<keyword evidence="2" id="KW-0479">Metal-binding</keyword>
<dbReference type="InterPro" id="IPR036236">
    <property type="entry name" value="Znf_C2H2_sf"/>
</dbReference>
<dbReference type="Pfam" id="PF00096">
    <property type="entry name" value="zf-C2H2"/>
    <property type="match status" value="4"/>
</dbReference>
<evidence type="ECO:0000256" key="9">
    <source>
        <dbReference type="PROSITE-ProRule" id="PRU00042"/>
    </source>
</evidence>
<dbReference type="PROSITE" id="PS00028">
    <property type="entry name" value="ZINC_FINGER_C2H2_1"/>
    <property type="match status" value="8"/>
</dbReference>
<protein>
    <recommendedName>
        <fullName evidence="10">C2H2-type domain-containing protein</fullName>
    </recommendedName>
</protein>
<evidence type="ECO:0000256" key="5">
    <source>
        <dbReference type="ARBA" id="ARBA00022833"/>
    </source>
</evidence>
<evidence type="ECO:0000256" key="1">
    <source>
        <dbReference type="ARBA" id="ARBA00004123"/>
    </source>
</evidence>
<dbReference type="GO" id="GO:0005654">
    <property type="term" value="C:nucleoplasm"/>
    <property type="evidence" value="ECO:0007669"/>
    <property type="project" value="TreeGrafter"/>
</dbReference>
<dbReference type="GO" id="GO:0000978">
    <property type="term" value="F:RNA polymerase II cis-regulatory region sequence-specific DNA binding"/>
    <property type="evidence" value="ECO:0007669"/>
    <property type="project" value="TreeGrafter"/>
</dbReference>
<keyword evidence="4 9" id="KW-0863">Zinc-finger</keyword>
<dbReference type="FunFam" id="3.30.160.60:FF:000358">
    <property type="entry name" value="zinc finger protein 24"/>
    <property type="match status" value="1"/>
</dbReference>
<dbReference type="Pfam" id="PF13894">
    <property type="entry name" value="zf-C2H2_4"/>
    <property type="match status" value="2"/>
</dbReference>
<dbReference type="FunFam" id="3.30.160.60:FF:000110">
    <property type="entry name" value="Zinc finger protein-like"/>
    <property type="match status" value="1"/>
</dbReference>
<evidence type="ECO:0000256" key="4">
    <source>
        <dbReference type="ARBA" id="ARBA00022771"/>
    </source>
</evidence>
<dbReference type="GO" id="GO:0008270">
    <property type="term" value="F:zinc ion binding"/>
    <property type="evidence" value="ECO:0007669"/>
    <property type="project" value="UniProtKB-KW"/>
</dbReference>
<feature type="domain" description="C2H2-type" evidence="10">
    <location>
        <begin position="21"/>
        <end position="49"/>
    </location>
</feature>
<reference evidence="11" key="1">
    <citation type="journal article" date="2023" name="G3 (Bethesda)">
        <title>Whole genome assemblies of Zophobas morio and Tenebrio molitor.</title>
        <authorList>
            <person name="Kaur S."/>
            <person name="Stinson S.A."/>
            <person name="diCenzo G.C."/>
        </authorList>
    </citation>
    <scope>NUCLEOTIDE SEQUENCE</scope>
    <source>
        <strain evidence="11">QUZm001</strain>
    </source>
</reference>
<feature type="domain" description="C2H2-type" evidence="10">
    <location>
        <begin position="51"/>
        <end position="78"/>
    </location>
</feature>
<dbReference type="Proteomes" id="UP001168821">
    <property type="component" value="Unassembled WGS sequence"/>
</dbReference>
<evidence type="ECO:0000259" key="10">
    <source>
        <dbReference type="PROSITE" id="PS50157"/>
    </source>
</evidence>
<comment type="caution">
    <text evidence="11">The sequence shown here is derived from an EMBL/GenBank/DDBJ whole genome shotgun (WGS) entry which is preliminary data.</text>
</comment>
<dbReference type="Gene3D" id="3.30.160.60">
    <property type="entry name" value="Classic Zinc Finger"/>
    <property type="match status" value="5"/>
</dbReference>
<keyword evidence="7" id="KW-0804">Transcription</keyword>
<evidence type="ECO:0000256" key="7">
    <source>
        <dbReference type="ARBA" id="ARBA00023163"/>
    </source>
</evidence>
<keyword evidence="6" id="KW-0805">Transcription regulation</keyword>
<dbReference type="GO" id="GO:0001227">
    <property type="term" value="F:DNA-binding transcription repressor activity, RNA polymerase II-specific"/>
    <property type="evidence" value="ECO:0007669"/>
    <property type="project" value="TreeGrafter"/>
</dbReference>
<feature type="domain" description="C2H2-type" evidence="10">
    <location>
        <begin position="247"/>
        <end position="275"/>
    </location>
</feature>